<reference evidence="1 2" key="1">
    <citation type="journal article" date="2019" name="Front. Microbiol.">
        <title>Ammonia Oxidation by the Arctic Terrestrial Thaumarchaeote Candidatus Nitrosocosmicus arcticus Is Stimulated by Increasing Temperatures.</title>
        <authorList>
            <person name="Alves R.J.E."/>
            <person name="Kerou M."/>
            <person name="Zappe A."/>
            <person name="Bittner R."/>
            <person name="Abby S.S."/>
            <person name="Schmidt H.A."/>
            <person name="Pfeifer K."/>
            <person name="Schleper C."/>
        </authorList>
    </citation>
    <scope>NUCLEOTIDE SEQUENCE [LARGE SCALE GENOMIC DNA]</scope>
    <source>
        <strain evidence="1 2">Kfb</strain>
    </source>
</reference>
<accession>A0A557SRP6</accession>
<comment type="caution">
    <text evidence="1">The sequence shown here is derived from an EMBL/GenBank/DDBJ whole genome shotgun (WGS) entry which is preliminary data.</text>
</comment>
<protein>
    <submittedName>
        <fullName evidence="1">Uncharacterized protein</fullName>
    </submittedName>
</protein>
<evidence type="ECO:0000313" key="1">
    <source>
        <dbReference type="EMBL" id="TVP39281.1"/>
    </source>
</evidence>
<evidence type="ECO:0000313" key="2">
    <source>
        <dbReference type="Proteomes" id="UP000315289"/>
    </source>
</evidence>
<dbReference type="Proteomes" id="UP000315289">
    <property type="component" value="Unassembled WGS sequence"/>
</dbReference>
<sequence>MRGPRNEIIFCIEVRYLRISITRDINENTTFKVASVLIKLKNKRNREKSYFLLIFILKI</sequence>
<proteinExistence type="predicted"/>
<keyword evidence="2" id="KW-1185">Reference proteome</keyword>
<name>A0A557SRP6_9ARCH</name>
<dbReference type="EMBL" id="VOAH01000017">
    <property type="protein sequence ID" value="TVP39281.1"/>
    <property type="molecule type" value="Genomic_DNA"/>
</dbReference>
<dbReference type="AlphaFoldDB" id="A0A557SRP6"/>
<organism evidence="1 2">
    <name type="scientific">Candidatus Nitrosocosmicus arcticus</name>
    <dbReference type="NCBI Taxonomy" id="2035267"/>
    <lineage>
        <taxon>Archaea</taxon>
        <taxon>Nitrososphaerota</taxon>
        <taxon>Nitrososphaeria</taxon>
        <taxon>Nitrososphaerales</taxon>
        <taxon>Nitrososphaeraceae</taxon>
        <taxon>Candidatus Nitrosocosmicus</taxon>
    </lineage>
</organism>
<gene>
    <name evidence="1" type="ORF">NARC_170021</name>
</gene>